<dbReference type="SMART" id="SM00304">
    <property type="entry name" value="HAMP"/>
    <property type="match status" value="1"/>
</dbReference>
<dbReference type="CDD" id="cd06225">
    <property type="entry name" value="HAMP"/>
    <property type="match status" value="1"/>
</dbReference>
<evidence type="ECO:0000313" key="11">
    <source>
        <dbReference type="Proteomes" id="UP000317288"/>
    </source>
</evidence>
<evidence type="ECO:0000256" key="5">
    <source>
        <dbReference type="ARBA" id="ARBA00022989"/>
    </source>
</evidence>
<dbReference type="RefSeq" id="WP_144810342.1">
    <property type="nucleotide sequence ID" value="NZ_VNFE01000002.1"/>
</dbReference>
<evidence type="ECO:0000256" key="6">
    <source>
        <dbReference type="ARBA" id="ARBA00023136"/>
    </source>
</evidence>
<evidence type="ECO:0000256" key="2">
    <source>
        <dbReference type="ARBA" id="ARBA00004651"/>
    </source>
</evidence>
<evidence type="ECO:0000256" key="7">
    <source>
        <dbReference type="SAM" id="Phobius"/>
    </source>
</evidence>
<dbReference type="FunFam" id="3.30.70.270:FF:000001">
    <property type="entry name" value="Diguanylate cyclase domain protein"/>
    <property type="match status" value="1"/>
</dbReference>
<name>A0A558JAR1_9GAMM</name>
<dbReference type="Pfam" id="PF02743">
    <property type="entry name" value="dCache_1"/>
    <property type="match status" value="1"/>
</dbReference>
<dbReference type="PROSITE" id="PS50887">
    <property type="entry name" value="GGDEF"/>
    <property type="match status" value="1"/>
</dbReference>
<dbReference type="Pfam" id="PF00990">
    <property type="entry name" value="GGDEF"/>
    <property type="match status" value="1"/>
</dbReference>
<dbReference type="GO" id="GO:0003824">
    <property type="term" value="F:catalytic activity"/>
    <property type="evidence" value="ECO:0007669"/>
    <property type="project" value="UniProtKB-ARBA"/>
</dbReference>
<dbReference type="AlphaFoldDB" id="A0A558JAR1"/>
<dbReference type="SUPFAM" id="SSF158472">
    <property type="entry name" value="HAMP domain-like"/>
    <property type="match status" value="1"/>
</dbReference>
<evidence type="ECO:0000259" key="8">
    <source>
        <dbReference type="PROSITE" id="PS50885"/>
    </source>
</evidence>
<evidence type="ECO:0000256" key="4">
    <source>
        <dbReference type="ARBA" id="ARBA00022692"/>
    </source>
</evidence>
<dbReference type="InterPro" id="IPR052163">
    <property type="entry name" value="DGC-Regulatory_Protein"/>
</dbReference>
<sequence>MSVDAWLFSRFSLRSRFIVLIVTLVFATTLLLGWVASRESAQQMEANIGNAASEAAYQMVDKLDRSMDARIKEVKLLLGMQALTNDTTTSALREQLERLQDNHNVVSWIGFTDPEGTVQAATGGILEGVSIAQRPVFIEGREALWVGDVHEAVLLAQLLPNPSGEELEFVDIATPVYDRNEELQGVLAVHLSWEWAEYIQQSMFSPAKQRQDNEILLLSANGTVLLGPEALMGKPLGSLEHLPSPTNTSPQWAIETWPNGEQFVTGYARSSGFEDFPGLGWIAITRNPVASAFAPVEQLQAAIMGIGILLALLFAMIGWVIASRMVAPLTRLARAADQIQEGEHADCIPPENGSPEMKRLSTSMRNMVSRLLDQRQTIHRLEDLANTDPLTGLPNRSFLNQYLQLAIPEAERNQQSMVVMYIDLDGFKKVNDELGHHAGDLLLIEVTQRLKNALRSGDVVARLGGDEFVMVLKTKPEHLEMLTHEVSRRLLTSIAQPILLPENKRAHVGCSLGAAWWPHHGLHIETVLKLADSALYAAKSKGKHQLVIHKPEPF</sequence>
<dbReference type="InterPro" id="IPR043128">
    <property type="entry name" value="Rev_trsase/Diguanyl_cyclase"/>
</dbReference>
<organism evidence="10 11">
    <name type="scientific">Vreelandella titanicae</name>
    <dbReference type="NCBI Taxonomy" id="664683"/>
    <lineage>
        <taxon>Bacteria</taxon>
        <taxon>Pseudomonadati</taxon>
        <taxon>Pseudomonadota</taxon>
        <taxon>Gammaproteobacteria</taxon>
        <taxon>Oceanospirillales</taxon>
        <taxon>Halomonadaceae</taxon>
        <taxon>Vreelandella</taxon>
    </lineage>
</organism>
<comment type="subcellular location">
    <subcellularLocation>
        <location evidence="2">Cell membrane</location>
        <topology evidence="2">Multi-pass membrane protein</topology>
    </subcellularLocation>
</comment>
<evidence type="ECO:0000256" key="3">
    <source>
        <dbReference type="ARBA" id="ARBA00022475"/>
    </source>
</evidence>
<dbReference type="Gene3D" id="3.30.70.270">
    <property type="match status" value="1"/>
</dbReference>
<dbReference type="InterPro" id="IPR033479">
    <property type="entry name" value="dCache_1"/>
</dbReference>
<keyword evidence="5 7" id="KW-1133">Transmembrane helix</keyword>
<dbReference type="GO" id="GO:0007165">
    <property type="term" value="P:signal transduction"/>
    <property type="evidence" value="ECO:0007669"/>
    <property type="project" value="InterPro"/>
</dbReference>
<dbReference type="SUPFAM" id="SSF55073">
    <property type="entry name" value="Nucleotide cyclase"/>
    <property type="match status" value="1"/>
</dbReference>
<dbReference type="InterPro" id="IPR029787">
    <property type="entry name" value="Nucleotide_cyclase"/>
</dbReference>
<dbReference type="PANTHER" id="PTHR46663">
    <property type="entry name" value="DIGUANYLATE CYCLASE DGCT-RELATED"/>
    <property type="match status" value="1"/>
</dbReference>
<keyword evidence="4 7" id="KW-0812">Transmembrane</keyword>
<dbReference type="Gene3D" id="3.30.450.20">
    <property type="entry name" value="PAS domain"/>
    <property type="match status" value="1"/>
</dbReference>
<comment type="cofactor">
    <cofactor evidence="1">
        <name>Mg(2+)</name>
        <dbReference type="ChEBI" id="CHEBI:18420"/>
    </cofactor>
</comment>
<keyword evidence="3" id="KW-1003">Cell membrane</keyword>
<dbReference type="EMBL" id="VNFE01000002">
    <property type="protein sequence ID" value="TVU90739.1"/>
    <property type="molecule type" value="Genomic_DNA"/>
</dbReference>
<keyword evidence="6 7" id="KW-0472">Membrane</keyword>
<evidence type="ECO:0000256" key="1">
    <source>
        <dbReference type="ARBA" id="ARBA00001946"/>
    </source>
</evidence>
<dbReference type="PANTHER" id="PTHR46663:SF2">
    <property type="entry name" value="GGDEF DOMAIN-CONTAINING PROTEIN"/>
    <property type="match status" value="1"/>
</dbReference>
<feature type="domain" description="GGDEF" evidence="9">
    <location>
        <begin position="415"/>
        <end position="551"/>
    </location>
</feature>
<gene>
    <name evidence="10" type="ORF">FQP89_06485</name>
</gene>
<feature type="transmembrane region" description="Helical" evidence="7">
    <location>
        <begin position="301"/>
        <end position="322"/>
    </location>
</feature>
<dbReference type="CDD" id="cd01949">
    <property type="entry name" value="GGDEF"/>
    <property type="match status" value="1"/>
</dbReference>
<dbReference type="GO" id="GO:0005886">
    <property type="term" value="C:plasma membrane"/>
    <property type="evidence" value="ECO:0007669"/>
    <property type="project" value="UniProtKB-SubCell"/>
</dbReference>
<evidence type="ECO:0000259" key="9">
    <source>
        <dbReference type="PROSITE" id="PS50887"/>
    </source>
</evidence>
<accession>A0A558JAR1</accession>
<reference evidence="10 11" key="1">
    <citation type="submission" date="2019-07" db="EMBL/GenBank/DDBJ databases">
        <title>Diversity of Bacteria from Kongsfjorden, Arctic.</title>
        <authorList>
            <person name="Yu Y."/>
        </authorList>
    </citation>
    <scope>NUCLEOTIDE SEQUENCE [LARGE SCALE GENOMIC DNA]</scope>
    <source>
        <strain evidence="10 11">SM1922</strain>
    </source>
</reference>
<dbReference type="Pfam" id="PF00672">
    <property type="entry name" value="HAMP"/>
    <property type="match status" value="1"/>
</dbReference>
<dbReference type="PROSITE" id="PS50885">
    <property type="entry name" value="HAMP"/>
    <property type="match status" value="1"/>
</dbReference>
<comment type="caution">
    <text evidence="10">The sequence shown here is derived from an EMBL/GenBank/DDBJ whole genome shotgun (WGS) entry which is preliminary data.</text>
</comment>
<feature type="transmembrane region" description="Helical" evidence="7">
    <location>
        <begin position="17"/>
        <end position="36"/>
    </location>
</feature>
<proteinExistence type="predicted"/>
<dbReference type="Proteomes" id="UP000317288">
    <property type="component" value="Unassembled WGS sequence"/>
</dbReference>
<dbReference type="NCBIfam" id="TIGR00254">
    <property type="entry name" value="GGDEF"/>
    <property type="match status" value="1"/>
</dbReference>
<evidence type="ECO:0000313" key="10">
    <source>
        <dbReference type="EMBL" id="TVU90739.1"/>
    </source>
</evidence>
<protein>
    <submittedName>
        <fullName evidence="10">Diguanylate cyclase</fullName>
    </submittedName>
</protein>
<dbReference type="InterPro" id="IPR003660">
    <property type="entry name" value="HAMP_dom"/>
</dbReference>
<dbReference type="SMART" id="SM00267">
    <property type="entry name" value="GGDEF"/>
    <property type="match status" value="1"/>
</dbReference>
<dbReference type="Gene3D" id="6.10.340.10">
    <property type="match status" value="1"/>
</dbReference>
<dbReference type="InterPro" id="IPR000160">
    <property type="entry name" value="GGDEF_dom"/>
</dbReference>
<feature type="domain" description="HAMP" evidence="8">
    <location>
        <begin position="323"/>
        <end position="376"/>
    </location>
</feature>